<feature type="region of interest" description="Disordered" evidence="1">
    <location>
        <begin position="75"/>
        <end position="109"/>
    </location>
</feature>
<accession>A0A645BUV6</accession>
<dbReference type="AlphaFoldDB" id="A0A645BUV6"/>
<reference evidence="2" key="1">
    <citation type="submission" date="2019-08" db="EMBL/GenBank/DDBJ databases">
        <authorList>
            <person name="Kucharzyk K."/>
            <person name="Murdoch R.W."/>
            <person name="Higgins S."/>
            <person name="Loffler F."/>
        </authorList>
    </citation>
    <scope>NUCLEOTIDE SEQUENCE</scope>
</reference>
<feature type="compositionally biased region" description="Basic and acidic residues" evidence="1">
    <location>
        <begin position="75"/>
        <end position="85"/>
    </location>
</feature>
<dbReference type="EMBL" id="VSSQ01022726">
    <property type="protein sequence ID" value="MPM69230.1"/>
    <property type="molecule type" value="Genomic_DNA"/>
</dbReference>
<gene>
    <name evidence="2" type="ORF">SDC9_116174</name>
</gene>
<feature type="compositionally biased region" description="Polar residues" evidence="1">
    <location>
        <begin position="98"/>
        <end position="109"/>
    </location>
</feature>
<protein>
    <submittedName>
        <fullName evidence="2">Uncharacterized protein</fullName>
    </submittedName>
</protein>
<comment type="caution">
    <text evidence="2">The sequence shown here is derived from an EMBL/GenBank/DDBJ whole genome shotgun (WGS) entry which is preliminary data.</text>
</comment>
<evidence type="ECO:0000313" key="2">
    <source>
        <dbReference type="EMBL" id="MPM69230.1"/>
    </source>
</evidence>
<name>A0A645BUV6_9ZZZZ</name>
<evidence type="ECO:0000256" key="1">
    <source>
        <dbReference type="SAM" id="MobiDB-lite"/>
    </source>
</evidence>
<sequence>MPHRYHRCQAWFFFAPGCCALGSVRLRHDFDDFPVGLAHSIRAEAADIAQRVFDSFGDQSLTAVELLSHHKHLPAKDTRIHRQGDLGRAGGFGAVADNTGSNRQGVDQR</sequence>
<proteinExistence type="predicted"/>
<organism evidence="2">
    <name type="scientific">bioreactor metagenome</name>
    <dbReference type="NCBI Taxonomy" id="1076179"/>
    <lineage>
        <taxon>unclassified sequences</taxon>
        <taxon>metagenomes</taxon>
        <taxon>ecological metagenomes</taxon>
    </lineage>
</organism>